<keyword evidence="3" id="KW-1185">Reference proteome</keyword>
<keyword evidence="1" id="KW-0472">Membrane</keyword>
<dbReference type="Proteomes" id="UP000547510">
    <property type="component" value="Unassembled WGS sequence"/>
</dbReference>
<keyword evidence="1" id="KW-1133">Transmembrane helix</keyword>
<proteinExistence type="predicted"/>
<evidence type="ECO:0000256" key="1">
    <source>
        <dbReference type="SAM" id="Phobius"/>
    </source>
</evidence>
<dbReference type="EMBL" id="JACHJN010000008">
    <property type="protein sequence ID" value="MBB5958588.1"/>
    <property type="molecule type" value="Genomic_DNA"/>
</dbReference>
<gene>
    <name evidence="2" type="ORF">FHS29_005196</name>
</gene>
<keyword evidence="1" id="KW-0812">Transmembrane</keyword>
<sequence>MIVVIRYGSSGAENEAKRRKGLIVTSVLVLLISIALVVTA</sequence>
<evidence type="ECO:0000313" key="3">
    <source>
        <dbReference type="Proteomes" id="UP000547510"/>
    </source>
</evidence>
<feature type="transmembrane region" description="Helical" evidence="1">
    <location>
        <begin position="21"/>
        <end position="39"/>
    </location>
</feature>
<protein>
    <submittedName>
        <fullName evidence="2">Uncharacterized protein</fullName>
    </submittedName>
</protein>
<accession>A0A841CR30</accession>
<evidence type="ECO:0000313" key="2">
    <source>
        <dbReference type="EMBL" id="MBB5958588.1"/>
    </source>
</evidence>
<organism evidence="2 3">
    <name type="scientific">Saccharothrix tamanrassetensis</name>
    <dbReference type="NCBI Taxonomy" id="1051531"/>
    <lineage>
        <taxon>Bacteria</taxon>
        <taxon>Bacillati</taxon>
        <taxon>Actinomycetota</taxon>
        <taxon>Actinomycetes</taxon>
        <taxon>Pseudonocardiales</taxon>
        <taxon>Pseudonocardiaceae</taxon>
        <taxon>Saccharothrix</taxon>
    </lineage>
</organism>
<reference evidence="2 3" key="1">
    <citation type="submission" date="2020-08" db="EMBL/GenBank/DDBJ databases">
        <title>Genomic Encyclopedia of Type Strains, Phase III (KMG-III): the genomes of soil and plant-associated and newly described type strains.</title>
        <authorList>
            <person name="Whitman W."/>
        </authorList>
    </citation>
    <scope>NUCLEOTIDE SEQUENCE [LARGE SCALE GENOMIC DNA]</scope>
    <source>
        <strain evidence="2 3">CECT 8640</strain>
    </source>
</reference>
<dbReference type="AlphaFoldDB" id="A0A841CR30"/>
<comment type="caution">
    <text evidence="2">The sequence shown here is derived from an EMBL/GenBank/DDBJ whole genome shotgun (WGS) entry which is preliminary data.</text>
</comment>
<name>A0A841CR30_9PSEU</name>